<dbReference type="Gene3D" id="3.30.565.10">
    <property type="entry name" value="Histidine kinase-like ATPase, C-terminal domain"/>
    <property type="match status" value="1"/>
</dbReference>
<dbReference type="AlphaFoldDB" id="A0A239HP45"/>
<protein>
    <submittedName>
        <fullName evidence="5">Two-component system, AgrA family, sensor histidine kinase AgrC</fullName>
    </submittedName>
</protein>
<dbReference type="SMART" id="SM00387">
    <property type="entry name" value="HATPase_c"/>
    <property type="match status" value="1"/>
</dbReference>
<dbReference type="PANTHER" id="PTHR40448">
    <property type="entry name" value="TWO-COMPONENT SENSOR HISTIDINE KINASE"/>
    <property type="match status" value="1"/>
</dbReference>
<feature type="transmembrane region" description="Helical" evidence="3">
    <location>
        <begin position="33"/>
        <end position="52"/>
    </location>
</feature>
<dbReference type="Pfam" id="PF02518">
    <property type="entry name" value="HATPase_c"/>
    <property type="match status" value="1"/>
</dbReference>
<dbReference type="PROSITE" id="PS50109">
    <property type="entry name" value="HIS_KIN"/>
    <property type="match status" value="1"/>
</dbReference>
<dbReference type="Proteomes" id="UP000198304">
    <property type="component" value="Unassembled WGS sequence"/>
</dbReference>
<dbReference type="InterPro" id="IPR036890">
    <property type="entry name" value="HATPase_C_sf"/>
</dbReference>
<keyword evidence="6" id="KW-1185">Reference proteome</keyword>
<evidence type="ECO:0000256" key="2">
    <source>
        <dbReference type="ARBA" id="ARBA00023012"/>
    </source>
</evidence>
<keyword evidence="1 5" id="KW-0418">Kinase</keyword>
<dbReference type="SUPFAM" id="SSF55874">
    <property type="entry name" value="ATPase domain of HSP90 chaperone/DNA topoisomerase II/histidine kinase"/>
    <property type="match status" value="1"/>
</dbReference>
<dbReference type="OrthoDB" id="1634477at2"/>
<dbReference type="GO" id="GO:0000160">
    <property type="term" value="P:phosphorelay signal transduction system"/>
    <property type="evidence" value="ECO:0007669"/>
    <property type="project" value="UniProtKB-KW"/>
</dbReference>
<evidence type="ECO:0000259" key="4">
    <source>
        <dbReference type="PROSITE" id="PS50109"/>
    </source>
</evidence>
<dbReference type="GO" id="GO:0016301">
    <property type="term" value="F:kinase activity"/>
    <property type="evidence" value="ECO:0007669"/>
    <property type="project" value="UniProtKB-KW"/>
</dbReference>
<evidence type="ECO:0000313" key="6">
    <source>
        <dbReference type="Proteomes" id="UP000198304"/>
    </source>
</evidence>
<keyword evidence="2" id="KW-0902">Two-component regulatory system</keyword>
<dbReference type="InterPro" id="IPR005467">
    <property type="entry name" value="His_kinase_dom"/>
</dbReference>
<dbReference type="GO" id="GO:0042802">
    <property type="term" value="F:identical protein binding"/>
    <property type="evidence" value="ECO:0007669"/>
    <property type="project" value="TreeGrafter"/>
</dbReference>
<feature type="transmembrane region" description="Helical" evidence="3">
    <location>
        <begin position="58"/>
        <end position="77"/>
    </location>
</feature>
<keyword evidence="3" id="KW-0812">Transmembrane</keyword>
<feature type="transmembrane region" description="Helical" evidence="3">
    <location>
        <begin position="150"/>
        <end position="168"/>
    </location>
</feature>
<accession>A0A239HP45</accession>
<feature type="transmembrane region" description="Helical" evidence="3">
    <location>
        <begin position="111"/>
        <end position="130"/>
    </location>
</feature>
<keyword evidence="3" id="KW-1133">Transmembrane helix</keyword>
<proteinExistence type="predicted"/>
<keyword evidence="3" id="KW-0472">Membrane</keyword>
<feature type="transmembrane region" description="Helical" evidence="3">
    <location>
        <begin position="174"/>
        <end position="198"/>
    </location>
</feature>
<name>A0A239HP45_9FIRM</name>
<sequence length="420" mass="48635">MEWYEIFILSALEILAILLVWSKLNSELNVHKIRWCLAIAGIAGIAAVLNVYSVDIGFIINLLVLCAMVIFLFQISIKEGILQFLTVIIIVASIQFLFTSILAYLMKSMSYSLLNGFIINITTLIVCIVIHKFIKFDRIRKYYLKYRNHMITIIVNIVGIVLLLMYLWEMDKDFVWQHIAYLLVAIVIWEGLNIFFLYQSIHIKEQQEIIHIHEKYMLFLTNMVHEIRQKQHDFKNHLNALYGLAQIENSQQAKKEIGQYLEAVIEGIKSTDQLLNIKDPIISAIINSKKSLAEERDISFDVEFQNEIPEYPLEKHELVELLGNLLDNAIEAIENNSSHNPRRITIILGTAENLKVIEVKNTGGVIQQEDIHRIFERGFSTKKGKHRGYGLYNVRKIVDYYQGTIELSFDGRCTAFKILL</sequence>
<gene>
    <name evidence="5" type="ORF">SAMN05446037_10239</name>
</gene>
<feature type="domain" description="Histidine kinase" evidence="4">
    <location>
        <begin position="229"/>
        <end position="420"/>
    </location>
</feature>
<dbReference type="InterPro" id="IPR003594">
    <property type="entry name" value="HATPase_dom"/>
</dbReference>
<feature type="transmembrane region" description="Helical" evidence="3">
    <location>
        <begin position="84"/>
        <end position="105"/>
    </location>
</feature>
<dbReference type="PANTHER" id="PTHR40448:SF1">
    <property type="entry name" value="TWO-COMPONENT SENSOR HISTIDINE KINASE"/>
    <property type="match status" value="1"/>
</dbReference>
<organism evidence="5 6">
    <name type="scientific">Anaerovirgula multivorans</name>
    <dbReference type="NCBI Taxonomy" id="312168"/>
    <lineage>
        <taxon>Bacteria</taxon>
        <taxon>Bacillati</taxon>
        <taxon>Bacillota</taxon>
        <taxon>Clostridia</taxon>
        <taxon>Peptostreptococcales</taxon>
        <taxon>Natronincolaceae</taxon>
        <taxon>Anaerovirgula</taxon>
    </lineage>
</organism>
<evidence type="ECO:0000313" key="5">
    <source>
        <dbReference type="EMBL" id="SNS83092.1"/>
    </source>
</evidence>
<reference evidence="5 6" key="1">
    <citation type="submission" date="2017-06" db="EMBL/GenBank/DDBJ databases">
        <authorList>
            <person name="Kim H.J."/>
            <person name="Triplett B.A."/>
        </authorList>
    </citation>
    <scope>NUCLEOTIDE SEQUENCE [LARGE SCALE GENOMIC DNA]</scope>
    <source>
        <strain evidence="5 6">SCA</strain>
    </source>
</reference>
<feature type="transmembrane region" description="Helical" evidence="3">
    <location>
        <begin position="6"/>
        <end position="21"/>
    </location>
</feature>
<dbReference type="EMBL" id="FZOJ01000023">
    <property type="protein sequence ID" value="SNS83092.1"/>
    <property type="molecule type" value="Genomic_DNA"/>
</dbReference>
<keyword evidence="1 5" id="KW-0808">Transferase</keyword>
<evidence type="ECO:0000256" key="3">
    <source>
        <dbReference type="SAM" id="Phobius"/>
    </source>
</evidence>
<evidence type="ECO:0000256" key="1">
    <source>
        <dbReference type="ARBA" id="ARBA00022777"/>
    </source>
</evidence>
<dbReference type="RefSeq" id="WP_089284287.1">
    <property type="nucleotide sequence ID" value="NZ_FZOJ01000023.1"/>
</dbReference>